<name>A0ABU5NAW3_9RICK</name>
<keyword evidence="1" id="KW-0472">Membrane</keyword>
<accession>A0ABU5NAW3</accession>
<feature type="transmembrane region" description="Helical" evidence="1">
    <location>
        <begin position="89"/>
        <end position="107"/>
    </location>
</feature>
<evidence type="ECO:0000256" key="1">
    <source>
        <dbReference type="SAM" id="Phobius"/>
    </source>
</evidence>
<keyword evidence="1" id="KW-1133">Transmembrane helix</keyword>
<dbReference type="RefSeq" id="WP_322776201.1">
    <property type="nucleotide sequence ID" value="NZ_JARJFB010000010.1"/>
</dbReference>
<evidence type="ECO:0000313" key="3">
    <source>
        <dbReference type="Proteomes" id="UP001291687"/>
    </source>
</evidence>
<feature type="transmembrane region" description="Helical" evidence="1">
    <location>
        <begin position="63"/>
        <end position="82"/>
    </location>
</feature>
<keyword evidence="3" id="KW-1185">Reference proteome</keyword>
<sequence length="123" mass="12467">MNSTKFQIELNADLVWRLVLLFAAICVILTSAEAAFAAAAPAAEDNDVVGQTLCRLVANLSGGIARGIATIAIFSVGVGLFLGKLNWGIAAATAAGVGIIFSAPRLVAFLSGDADNATCDVGD</sequence>
<reference evidence="2 3" key="1">
    <citation type="submission" date="2023-03" db="EMBL/GenBank/DDBJ databases">
        <title>Host association and intracellularity evolved multiple times independently in the Rickettsiales.</title>
        <authorList>
            <person name="Castelli M."/>
            <person name="Nardi T."/>
            <person name="Gammuto L."/>
            <person name="Bellinzona G."/>
            <person name="Sabaneyeva E."/>
            <person name="Potekhin A."/>
            <person name="Serra V."/>
            <person name="Petroni G."/>
            <person name="Sassera D."/>
        </authorList>
    </citation>
    <scope>NUCLEOTIDE SEQUENCE [LARGE SCALE GENOMIC DNA]</scope>
    <source>
        <strain evidence="2 3">Sr 2-6</strain>
    </source>
</reference>
<dbReference type="Proteomes" id="UP001291687">
    <property type="component" value="Unassembled WGS sequence"/>
</dbReference>
<comment type="caution">
    <text evidence="2">The sequence shown here is derived from an EMBL/GenBank/DDBJ whole genome shotgun (WGS) entry which is preliminary data.</text>
</comment>
<proteinExistence type="predicted"/>
<organism evidence="2 3">
    <name type="scientific">Candidatus Megaera venefica</name>
    <dbReference type="NCBI Taxonomy" id="2055910"/>
    <lineage>
        <taxon>Bacteria</taxon>
        <taxon>Pseudomonadati</taxon>
        <taxon>Pseudomonadota</taxon>
        <taxon>Alphaproteobacteria</taxon>
        <taxon>Rickettsiales</taxon>
        <taxon>Rickettsiaceae</taxon>
        <taxon>Candidatus Megaera</taxon>
    </lineage>
</organism>
<keyword evidence="1" id="KW-0812">Transmembrane</keyword>
<dbReference type="Pfam" id="PF04956">
    <property type="entry name" value="TrbC"/>
    <property type="match status" value="1"/>
</dbReference>
<dbReference type="InterPro" id="IPR007039">
    <property type="entry name" value="TrbC/VirB2"/>
</dbReference>
<evidence type="ECO:0000313" key="2">
    <source>
        <dbReference type="EMBL" id="MEA0970299.1"/>
    </source>
</evidence>
<dbReference type="EMBL" id="JARJFB010000010">
    <property type="protein sequence ID" value="MEA0970299.1"/>
    <property type="molecule type" value="Genomic_DNA"/>
</dbReference>
<protein>
    <submittedName>
        <fullName evidence="2">Type IV secretion system protein VirB2</fullName>
    </submittedName>
</protein>
<gene>
    <name evidence="2" type="ORF">Megvenef_00257</name>
</gene>